<dbReference type="EMBL" id="JBFXLU010000031">
    <property type="protein sequence ID" value="KAL2851122.1"/>
    <property type="molecule type" value="Genomic_DNA"/>
</dbReference>
<dbReference type="InterPro" id="IPR053161">
    <property type="entry name" value="Ulvan_degrading_GH"/>
</dbReference>
<dbReference type="PANTHER" id="PTHR36848">
    <property type="entry name" value="DNA-BINDING PROTEIN (PUTATIVE SECRETED PROTEIN)-RELATED"/>
    <property type="match status" value="1"/>
</dbReference>
<feature type="chain" id="PRO_5046148036" description="Glycoside hydrolase family 42 N-terminal domain-containing protein" evidence="1">
    <location>
        <begin position="20"/>
        <end position="1027"/>
    </location>
</feature>
<gene>
    <name evidence="2" type="ORF">BJY01DRAFT_245062</name>
</gene>
<comment type="caution">
    <text evidence="2">The sequence shown here is derived from an EMBL/GenBank/DDBJ whole genome shotgun (WGS) entry which is preliminary data.</text>
</comment>
<keyword evidence="3" id="KW-1185">Reference proteome</keyword>
<accession>A0ABR4KFS3</accession>
<protein>
    <recommendedName>
        <fullName evidence="4">Glycoside hydrolase family 42 N-terminal domain-containing protein</fullName>
    </recommendedName>
</protein>
<name>A0ABR4KFS3_9EURO</name>
<reference evidence="2 3" key="1">
    <citation type="submission" date="2024-07" db="EMBL/GenBank/DDBJ databases">
        <title>Section-level genome sequencing and comparative genomics of Aspergillus sections Usti and Cavernicolus.</title>
        <authorList>
            <consortium name="Lawrence Berkeley National Laboratory"/>
            <person name="Nybo J.L."/>
            <person name="Vesth T.C."/>
            <person name="Theobald S."/>
            <person name="Frisvad J.C."/>
            <person name="Larsen T.O."/>
            <person name="Kjaerboelling I."/>
            <person name="Rothschild-Mancinelli K."/>
            <person name="Lyhne E.K."/>
            <person name="Kogle M.E."/>
            <person name="Barry K."/>
            <person name="Clum A."/>
            <person name="Na H."/>
            <person name="Ledsgaard L."/>
            <person name="Lin J."/>
            <person name="Lipzen A."/>
            <person name="Kuo A."/>
            <person name="Riley R."/>
            <person name="Mondo S."/>
            <person name="Labutti K."/>
            <person name="Haridas S."/>
            <person name="Pangalinan J."/>
            <person name="Salamov A.A."/>
            <person name="Simmons B.A."/>
            <person name="Magnuson J.K."/>
            <person name="Chen J."/>
            <person name="Drula E."/>
            <person name="Henrissat B."/>
            <person name="Wiebenga A."/>
            <person name="Lubbers R.J."/>
            <person name="Gomes A.C."/>
            <person name="Makela M.R."/>
            <person name="Stajich J."/>
            <person name="Grigoriev I.V."/>
            <person name="Mortensen U.H."/>
            <person name="De Vries R.P."/>
            <person name="Baker S.E."/>
            <person name="Andersen M.R."/>
        </authorList>
    </citation>
    <scope>NUCLEOTIDE SEQUENCE [LARGE SCALE GENOMIC DNA]</scope>
    <source>
        <strain evidence="2 3">CBS 123904</strain>
    </source>
</reference>
<evidence type="ECO:0000313" key="2">
    <source>
        <dbReference type="EMBL" id="KAL2851122.1"/>
    </source>
</evidence>
<proteinExistence type="predicted"/>
<dbReference type="Proteomes" id="UP001610446">
    <property type="component" value="Unassembled WGS sequence"/>
</dbReference>
<keyword evidence="1" id="KW-0732">Signal</keyword>
<sequence length="1027" mass="112879">MVNACALAALLAFITPSLAEYPLKDFTSPPTNYRTRHRYWFPDASVPVESVVADIEAVKEVGGGGIQLLPFYNFGFSLNPTELPYSAWDEYGFGSEAFINLFASALNATEQNGLGFTFFIGGNQGQGVPAEPLTTGLAVHLVYGEATVAGGDVFDGPLPVDNFTGLNFDLGELGDFMHVHLDFGPKKLVGVVAAGVVDTAANGTSIQGDEFFLVSVDEESLIEITEHVTDGKLTWEAPNDFANYTIFALYERYTNQRAIDGVLNATDIIANGSWFTDHFSAAGAQLVIDFWEEQILDDEIRQMLKYVGEHSIEDSMEMAAGLWWSEDFLERFTRLHGYCPIKYLPLMFHEVHSYRRQYPPYSHTFVPADGPDSTERSYMQDYRTALSDGYNEYSATFEAWAQTLGLTHSAQTAYHLPLDMPGSVSYVGVPEIESLAFPKIDHSLQYTGAAHLNDGTTIISSELGSVFPAYSMSAGELVHKIKLGFAGGVNSIAIQAMAYSGEYVGTTWPGLTAVGFFTGDGWNPRYPDWKYLNESLLYTARNQVVLRAGRVQRDIAFYLYKPVWLATEEYPGDDLRSVGFSYEYLGATNLAAPQAYVVDGVLAPDEGPAYRALVVDRQEYITPEVARSLLEFARRGLPIVFIDEVPRAAIGSKGQDIVAESIEALAQFSNVVVISDEDSLPATLVSLGVEPRVSVSSETPSPGLWSVWRKTTDADLVFLFNEEEAELSTYTLSFDVSADKIPYQLDAWTGEQTRVGTYQRSETGITLDVTLAGNQTTIFVFQGLCGDDDNEPLHATSHSTNIHKLDIHKLDWRNASRPLAYLRDSAPARISLSTGEDIEIPALEEGLPTIELKPWNLTVESWVPDSDPSNTHSVMETFELGEQNPLVPWSEIRAVQNASGVGIYTTPFTLPESSTSPSTPFAVLLNLGTTPSLIRGWLNDVPLPPLDISRPEVLLPLDSRHFVTGENTLRVEVSSNLFNAVSIRIDELRTGGGGQLFEGIYEGIPLQGYGLRGEARITVLRGVELEI</sequence>
<feature type="signal peptide" evidence="1">
    <location>
        <begin position="1"/>
        <end position="19"/>
    </location>
</feature>
<evidence type="ECO:0008006" key="4">
    <source>
        <dbReference type="Google" id="ProtNLM"/>
    </source>
</evidence>
<organism evidence="2 3">
    <name type="scientific">Aspergillus pseudoustus</name>
    <dbReference type="NCBI Taxonomy" id="1810923"/>
    <lineage>
        <taxon>Eukaryota</taxon>
        <taxon>Fungi</taxon>
        <taxon>Dikarya</taxon>
        <taxon>Ascomycota</taxon>
        <taxon>Pezizomycotina</taxon>
        <taxon>Eurotiomycetes</taxon>
        <taxon>Eurotiomycetidae</taxon>
        <taxon>Eurotiales</taxon>
        <taxon>Aspergillaceae</taxon>
        <taxon>Aspergillus</taxon>
        <taxon>Aspergillus subgen. Nidulantes</taxon>
    </lineage>
</organism>
<evidence type="ECO:0000256" key="1">
    <source>
        <dbReference type="SAM" id="SignalP"/>
    </source>
</evidence>
<dbReference type="Pfam" id="PF17132">
    <property type="entry name" value="Glyco_hydro_106"/>
    <property type="match status" value="1"/>
</dbReference>
<evidence type="ECO:0000313" key="3">
    <source>
        <dbReference type="Proteomes" id="UP001610446"/>
    </source>
</evidence>
<dbReference type="PANTHER" id="PTHR36848:SF2">
    <property type="entry name" value="SECRETED PROTEIN"/>
    <property type="match status" value="1"/>
</dbReference>